<name>A0A0A2FNE9_9PORP</name>
<dbReference type="GO" id="GO:0005524">
    <property type="term" value="F:ATP binding"/>
    <property type="evidence" value="ECO:0007669"/>
    <property type="project" value="InterPro"/>
</dbReference>
<evidence type="ECO:0000259" key="1">
    <source>
        <dbReference type="Pfam" id="PF01637"/>
    </source>
</evidence>
<dbReference type="AlphaFoldDB" id="A0A0A2FNE9"/>
<dbReference type="InterPro" id="IPR027417">
    <property type="entry name" value="P-loop_NTPase"/>
</dbReference>
<accession>A0A0A2FNE9</accession>
<dbReference type="EMBL" id="JRAK01000037">
    <property type="protein sequence ID" value="KGN92651.1"/>
    <property type="molecule type" value="Genomic_DNA"/>
</dbReference>
<dbReference type="PANTHER" id="PTHR34301:SF8">
    <property type="entry name" value="ATPASE DOMAIN-CONTAINING PROTEIN"/>
    <property type="match status" value="1"/>
</dbReference>
<dbReference type="InterPro" id="IPR011579">
    <property type="entry name" value="ATPase_dom"/>
</dbReference>
<organism evidence="2 3">
    <name type="scientific">Porphyromonas gulae</name>
    <dbReference type="NCBI Taxonomy" id="111105"/>
    <lineage>
        <taxon>Bacteria</taxon>
        <taxon>Pseudomonadati</taxon>
        <taxon>Bacteroidota</taxon>
        <taxon>Bacteroidia</taxon>
        <taxon>Bacteroidales</taxon>
        <taxon>Porphyromonadaceae</taxon>
        <taxon>Porphyromonas</taxon>
    </lineage>
</organism>
<dbReference type="SUPFAM" id="SSF52540">
    <property type="entry name" value="P-loop containing nucleoside triphosphate hydrolases"/>
    <property type="match status" value="1"/>
</dbReference>
<dbReference type="Gene3D" id="3.40.50.300">
    <property type="entry name" value="P-loop containing nucleotide triphosphate hydrolases"/>
    <property type="match status" value="1"/>
</dbReference>
<dbReference type="Proteomes" id="UP000030146">
    <property type="component" value="Unassembled WGS sequence"/>
</dbReference>
<proteinExistence type="predicted"/>
<reference evidence="2 3" key="1">
    <citation type="submission" date="2014-08" db="EMBL/GenBank/DDBJ databases">
        <title>Porphyromonas gulae strain:COT-052_OH3439 Genome sequencing.</title>
        <authorList>
            <person name="Wallis C."/>
            <person name="Deusch O."/>
            <person name="O'Flynn C."/>
            <person name="Davis I."/>
            <person name="Jospin G."/>
            <person name="Darling A.E."/>
            <person name="Coil D.A."/>
            <person name="Alexiev A."/>
            <person name="Horsfall A."/>
            <person name="Kirkwood N."/>
            <person name="Harris S."/>
            <person name="Eisen J.A."/>
        </authorList>
    </citation>
    <scope>NUCLEOTIDE SEQUENCE [LARGE SCALE GENOMIC DNA]</scope>
    <source>
        <strain evidence="3">COT-052 OH3439</strain>
    </source>
</reference>
<evidence type="ECO:0000313" key="2">
    <source>
        <dbReference type="EMBL" id="KGN92651.1"/>
    </source>
</evidence>
<feature type="domain" description="ATPase" evidence="1">
    <location>
        <begin position="20"/>
        <end position="258"/>
    </location>
</feature>
<sequence>MSNRKINPFVVTGKIEPEYFCDRESESARLIKSVANGNNSVIISPRRMGKTGLIRFCYDREEIGRNYYTFFIDILHTSSLREFTYLLGREIYETLLPQSKRMINLFIRTLKSISGKFGFDPVSGMPTFGIELGDIEHPEYTLEEIFRYLADADKPCIVAIDEFQQIAKYPEKNIEALLRTHIQKLRNCNFIFAGSERHMMQEMFASAARPFYHSADMLELKAIEADVYIPFIVGHFEKRDRSILPDDAARVYQLFKGHTFYIQKTFNEAFADTPEGEACTPEIIESAIDNMIASNDTIFREILSNIPEKQKTLLYAIAKEGEAERITSTGFIKRHNLISASSVQSAANKLLDKDIITEINKVYSLTDKLFAMWINTLYGTKDFWRMTSRP</sequence>
<dbReference type="Pfam" id="PF01637">
    <property type="entry name" value="ATPase_2"/>
    <property type="match status" value="1"/>
</dbReference>
<dbReference type="RefSeq" id="WP_039423538.1">
    <property type="nucleotide sequence ID" value="NZ_JRAK01000037.1"/>
</dbReference>
<gene>
    <name evidence="2" type="ORF">HR15_02255</name>
</gene>
<keyword evidence="3" id="KW-1185">Reference proteome</keyword>
<comment type="caution">
    <text evidence="2">The sequence shown here is derived from an EMBL/GenBank/DDBJ whole genome shotgun (WGS) entry which is preliminary data.</text>
</comment>
<evidence type="ECO:0000313" key="3">
    <source>
        <dbReference type="Proteomes" id="UP000030146"/>
    </source>
</evidence>
<protein>
    <submittedName>
        <fullName evidence="2">ATPase</fullName>
    </submittedName>
</protein>
<dbReference type="PANTHER" id="PTHR34301">
    <property type="entry name" value="DNA-BINDING PROTEIN-RELATED"/>
    <property type="match status" value="1"/>
</dbReference>